<keyword evidence="7" id="KW-0449">Lipoprotein</keyword>
<dbReference type="Pfam" id="PF20238">
    <property type="entry name" value="BIM1-like_dom"/>
    <property type="match status" value="1"/>
</dbReference>
<evidence type="ECO:0000256" key="6">
    <source>
        <dbReference type="ARBA" id="ARBA00023180"/>
    </source>
</evidence>
<keyword evidence="8" id="KW-0812">Transmembrane</keyword>
<accession>A0A9Q8LEH4</accession>
<dbReference type="CDD" id="cd21176">
    <property type="entry name" value="LPMO_auxiliary-like"/>
    <property type="match status" value="1"/>
</dbReference>
<evidence type="ECO:0000256" key="8">
    <source>
        <dbReference type="SAM" id="Phobius"/>
    </source>
</evidence>
<comment type="subcellular location">
    <subcellularLocation>
        <location evidence="1">Cell membrane</location>
        <topology evidence="1">Lipid-anchor</topology>
        <topology evidence="1">GPI-anchor</topology>
    </subcellularLocation>
</comment>
<keyword evidence="4" id="KW-0732">Signal</keyword>
<dbReference type="RefSeq" id="XP_047760110.1">
    <property type="nucleotide sequence ID" value="XM_047903521.1"/>
</dbReference>
<dbReference type="GO" id="GO:0098552">
    <property type="term" value="C:side of membrane"/>
    <property type="evidence" value="ECO:0007669"/>
    <property type="project" value="UniProtKB-KW"/>
</dbReference>
<dbReference type="InterPro" id="IPR046530">
    <property type="entry name" value="BIM1-like_dom"/>
</dbReference>
<evidence type="ECO:0000313" key="10">
    <source>
        <dbReference type="EMBL" id="UJO15744.1"/>
    </source>
</evidence>
<keyword evidence="2" id="KW-1003">Cell membrane</keyword>
<evidence type="ECO:0000256" key="5">
    <source>
        <dbReference type="ARBA" id="ARBA00023136"/>
    </source>
</evidence>
<evidence type="ECO:0000256" key="3">
    <source>
        <dbReference type="ARBA" id="ARBA00022622"/>
    </source>
</evidence>
<dbReference type="PANTHER" id="PTHR34992">
    <property type="entry name" value="HYPHAL ANASTAMOSIS-7 PROTEIN"/>
    <property type="match status" value="1"/>
</dbReference>
<dbReference type="AlphaFoldDB" id="A0A9Q8LEH4"/>
<dbReference type="KEGG" id="ffu:CLAFUR5_04373"/>
<dbReference type="InterPro" id="IPR046936">
    <property type="entry name" value="BIM1-like"/>
</dbReference>
<evidence type="ECO:0000313" key="11">
    <source>
        <dbReference type="Proteomes" id="UP000756132"/>
    </source>
</evidence>
<organism evidence="10 11">
    <name type="scientific">Passalora fulva</name>
    <name type="common">Tomato leaf mold</name>
    <name type="synonym">Cladosporium fulvum</name>
    <dbReference type="NCBI Taxonomy" id="5499"/>
    <lineage>
        <taxon>Eukaryota</taxon>
        <taxon>Fungi</taxon>
        <taxon>Dikarya</taxon>
        <taxon>Ascomycota</taxon>
        <taxon>Pezizomycotina</taxon>
        <taxon>Dothideomycetes</taxon>
        <taxon>Dothideomycetidae</taxon>
        <taxon>Mycosphaerellales</taxon>
        <taxon>Mycosphaerellaceae</taxon>
        <taxon>Fulvia</taxon>
    </lineage>
</organism>
<dbReference type="Proteomes" id="UP000756132">
    <property type="component" value="Chromosome 4"/>
</dbReference>
<evidence type="ECO:0000256" key="7">
    <source>
        <dbReference type="ARBA" id="ARBA00023288"/>
    </source>
</evidence>
<reference evidence="10" key="1">
    <citation type="submission" date="2021-12" db="EMBL/GenBank/DDBJ databases">
        <authorList>
            <person name="Zaccaron A."/>
            <person name="Stergiopoulos I."/>
        </authorList>
    </citation>
    <scope>NUCLEOTIDE SEQUENCE</scope>
    <source>
        <strain evidence="10">Race5_Kim</strain>
    </source>
</reference>
<name>A0A9Q8LEH4_PASFU</name>
<evidence type="ECO:0000256" key="4">
    <source>
        <dbReference type="ARBA" id="ARBA00022729"/>
    </source>
</evidence>
<evidence type="ECO:0000256" key="2">
    <source>
        <dbReference type="ARBA" id="ARBA00022475"/>
    </source>
</evidence>
<dbReference type="PANTHER" id="PTHR34992:SF5">
    <property type="entry name" value="ANCHORED PROTEIN, PUTATIVE (AFU_ORTHOLOGUE AFUA_6G02800)-RELATED"/>
    <property type="match status" value="1"/>
</dbReference>
<reference evidence="10" key="2">
    <citation type="journal article" date="2022" name="Microb. Genom.">
        <title>A chromosome-scale genome assembly of the tomato pathogen Cladosporium fulvum reveals a compartmentalized genome architecture and the presence of a dispensable chromosome.</title>
        <authorList>
            <person name="Zaccaron A.Z."/>
            <person name="Chen L.H."/>
            <person name="Samaras A."/>
            <person name="Stergiopoulos I."/>
        </authorList>
    </citation>
    <scope>NUCLEOTIDE SEQUENCE</scope>
    <source>
        <strain evidence="10">Race5_Kim</strain>
    </source>
</reference>
<keyword evidence="11" id="KW-1185">Reference proteome</keyword>
<sequence>MKLIFTTAVLSGLSSGHGHGTDTTHSHTMGTASFLWPAPRPWSASADNTPPCGSTAGIGNRTSFPLTNGRLALVSQGDTRSVRIGVSYANDPRNLDDFAILLDPEQFGDLEVGHTCIKTADSPMGVVAGSNATWMVSYTDEETDEVEYACADVTLVEAVAFTEKIPCFNATTEGDGAEVDEGVNATTLKADGFEAHPELSRDEGGLGGGAIAGIVVGVVAGVAIVAVLAFFLWKRSKKSKAVQPAMVQTKDVEKAGSDASSH</sequence>
<feature type="domain" description="Copper acquisition factor BIM1-like" evidence="9">
    <location>
        <begin position="29"/>
        <end position="171"/>
    </location>
</feature>
<feature type="transmembrane region" description="Helical" evidence="8">
    <location>
        <begin position="210"/>
        <end position="233"/>
    </location>
</feature>
<keyword evidence="3" id="KW-0336">GPI-anchor</keyword>
<keyword evidence="8" id="KW-1133">Transmembrane helix</keyword>
<dbReference type="OrthoDB" id="2587363at2759"/>
<evidence type="ECO:0000256" key="1">
    <source>
        <dbReference type="ARBA" id="ARBA00004609"/>
    </source>
</evidence>
<keyword evidence="6" id="KW-0325">Glycoprotein</keyword>
<gene>
    <name evidence="10" type="ORF">CLAFUR5_04373</name>
</gene>
<dbReference type="GO" id="GO:0005886">
    <property type="term" value="C:plasma membrane"/>
    <property type="evidence" value="ECO:0007669"/>
    <property type="project" value="UniProtKB-SubCell"/>
</dbReference>
<keyword evidence="5 8" id="KW-0472">Membrane</keyword>
<evidence type="ECO:0000259" key="9">
    <source>
        <dbReference type="Pfam" id="PF20238"/>
    </source>
</evidence>
<dbReference type="GeneID" id="71984251"/>
<protein>
    <recommendedName>
        <fullName evidence="9">Copper acquisition factor BIM1-like domain-containing protein</fullName>
    </recommendedName>
</protein>
<dbReference type="EMBL" id="CP090166">
    <property type="protein sequence ID" value="UJO15744.1"/>
    <property type="molecule type" value="Genomic_DNA"/>
</dbReference>
<dbReference type="OMA" id="PGHECYP"/>
<proteinExistence type="predicted"/>